<sequence length="76" mass="8059">MLLAGYLVAGFVVAGVYAVGLLPGRRDRYHRLGLAVSFTVAAAVTPLQIVVGDVAAPEVFHREPAKVRRDRAPACS</sequence>
<keyword evidence="9" id="KW-1133">Transmembrane helix</keyword>
<comment type="similarity">
    <text evidence="2">Belongs to the cytochrome ubiquinol oxidase subunit 1 family.</text>
</comment>
<dbReference type="Proteomes" id="UP001143463">
    <property type="component" value="Unassembled WGS sequence"/>
</dbReference>
<evidence type="ECO:0000256" key="10">
    <source>
        <dbReference type="ARBA" id="ARBA00023004"/>
    </source>
</evidence>
<evidence type="ECO:0000256" key="8">
    <source>
        <dbReference type="ARBA" id="ARBA00022982"/>
    </source>
</evidence>
<evidence type="ECO:0000256" key="11">
    <source>
        <dbReference type="ARBA" id="ARBA00023136"/>
    </source>
</evidence>
<dbReference type="GO" id="GO:0046872">
    <property type="term" value="F:metal ion binding"/>
    <property type="evidence" value="ECO:0007669"/>
    <property type="project" value="UniProtKB-KW"/>
</dbReference>
<protein>
    <submittedName>
        <fullName evidence="12">Uncharacterized protein</fullName>
    </submittedName>
</protein>
<name>A0A9W6P1U4_9PSEU</name>
<dbReference type="InterPro" id="IPR002585">
    <property type="entry name" value="Cyt-d_ubiquinol_oxidase_su_1"/>
</dbReference>
<keyword evidence="13" id="KW-1185">Reference proteome</keyword>
<keyword evidence="8" id="KW-0249">Electron transport</keyword>
<dbReference type="EMBL" id="BSFQ01000086">
    <property type="protein sequence ID" value="GLL16257.1"/>
    <property type="molecule type" value="Genomic_DNA"/>
</dbReference>
<comment type="caution">
    <text evidence="12">The sequence shown here is derived from an EMBL/GenBank/DDBJ whole genome shotgun (WGS) entry which is preliminary data.</text>
</comment>
<evidence type="ECO:0000313" key="12">
    <source>
        <dbReference type="EMBL" id="GLL16257.1"/>
    </source>
</evidence>
<gene>
    <name evidence="12" type="ORF">GCM10017577_74170</name>
</gene>
<accession>A0A9W6P1U4</accession>
<evidence type="ECO:0000256" key="1">
    <source>
        <dbReference type="ARBA" id="ARBA00004651"/>
    </source>
</evidence>
<keyword evidence="4" id="KW-1003">Cell membrane</keyword>
<evidence type="ECO:0000256" key="2">
    <source>
        <dbReference type="ARBA" id="ARBA00009819"/>
    </source>
</evidence>
<comment type="subcellular location">
    <subcellularLocation>
        <location evidence="1">Cell membrane</location>
        <topology evidence="1">Multi-pass membrane protein</topology>
    </subcellularLocation>
</comment>
<evidence type="ECO:0000256" key="3">
    <source>
        <dbReference type="ARBA" id="ARBA00022448"/>
    </source>
</evidence>
<dbReference type="AlphaFoldDB" id="A0A9W6P1U4"/>
<keyword evidence="11" id="KW-0472">Membrane</keyword>
<dbReference type="Pfam" id="PF01654">
    <property type="entry name" value="Cyt_bd_oxida_I"/>
    <property type="match status" value="1"/>
</dbReference>
<keyword evidence="3" id="KW-0813">Transport</keyword>
<keyword evidence="5" id="KW-0349">Heme</keyword>
<dbReference type="GO" id="GO:0009055">
    <property type="term" value="F:electron transfer activity"/>
    <property type="evidence" value="ECO:0007669"/>
    <property type="project" value="InterPro"/>
</dbReference>
<evidence type="ECO:0000256" key="4">
    <source>
        <dbReference type="ARBA" id="ARBA00022475"/>
    </source>
</evidence>
<organism evidence="12 13">
    <name type="scientific">Pseudonocardia halophobica</name>
    <dbReference type="NCBI Taxonomy" id="29401"/>
    <lineage>
        <taxon>Bacteria</taxon>
        <taxon>Bacillati</taxon>
        <taxon>Actinomycetota</taxon>
        <taxon>Actinomycetes</taxon>
        <taxon>Pseudonocardiales</taxon>
        <taxon>Pseudonocardiaceae</taxon>
        <taxon>Pseudonocardia</taxon>
    </lineage>
</organism>
<evidence type="ECO:0000256" key="7">
    <source>
        <dbReference type="ARBA" id="ARBA00022723"/>
    </source>
</evidence>
<keyword evidence="10" id="KW-0408">Iron</keyword>
<evidence type="ECO:0000256" key="9">
    <source>
        <dbReference type="ARBA" id="ARBA00022989"/>
    </source>
</evidence>
<keyword evidence="7" id="KW-0479">Metal-binding</keyword>
<proteinExistence type="inferred from homology"/>
<dbReference type="GO" id="GO:0019646">
    <property type="term" value="P:aerobic electron transport chain"/>
    <property type="evidence" value="ECO:0007669"/>
    <property type="project" value="InterPro"/>
</dbReference>
<reference evidence="12" key="1">
    <citation type="journal article" date="2014" name="Int. J. Syst. Evol. Microbiol.">
        <title>Complete genome sequence of Corynebacterium casei LMG S-19264T (=DSM 44701T), isolated from a smear-ripened cheese.</title>
        <authorList>
            <consortium name="US DOE Joint Genome Institute (JGI-PGF)"/>
            <person name="Walter F."/>
            <person name="Albersmeier A."/>
            <person name="Kalinowski J."/>
            <person name="Ruckert C."/>
        </authorList>
    </citation>
    <scope>NUCLEOTIDE SEQUENCE</scope>
    <source>
        <strain evidence="12">VKM Ac-1069</strain>
    </source>
</reference>
<evidence type="ECO:0000256" key="5">
    <source>
        <dbReference type="ARBA" id="ARBA00022617"/>
    </source>
</evidence>
<evidence type="ECO:0000313" key="13">
    <source>
        <dbReference type="Proteomes" id="UP001143463"/>
    </source>
</evidence>
<evidence type="ECO:0000256" key="6">
    <source>
        <dbReference type="ARBA" id="ARBA00022692"/>
    </source>
</evidence>
<keyword evidence="6" id="KW-0812">Transmembrane</keyword>
<dbReference type="GO" id="GO:0005886">
    <property type="term" value="C:plasma membrane"/>
    <property type="evidence" value="ECO:0007669"/>
    <property type="project" value="UniProtKB-SubCell"/>
</dbReference>
<dbReference type="GO" id="GO:0070069">
    <property type="term" value="C:cytochrome complex"/>
    <property type="evidence" value="ECO:0007669"/>
    <property type="project" value="InterPro"/>
</dbReference>
<reference evidence="12" key="2">
    <citation type="submission" date="2023-01" db="EMBL/GenBank/DDBJ databases">
        <authorList>
            <person name="Sun Q."/>
            <person name="Evtushenko L."/>
        </authorList>
    </citation>
    <scope>NUCLEOTIDE SEQUENCE</scope>
    <source>
        <strain evidence="12">VKM Ac-1069</strain>
    </source>
</reference>